<dbReference type="InterPro" id="IPR007860">
    <property type="entry name" value="DNA_mmatch_repair_MutS_con_dom"/>
</dbReference>
<dbReference type="Pfam" id="PF05192">
    <property type="entry name" value="MutS_III"/>
    <property type="match status" value="1"/>
</dbReference>
<dbReference type="EMBL" id="CP121694">
    <property type="protein sequence ID" value="WRO22362.1"/>
    <property type="molecule type" value="Genomic_DNA"/>
</dbReference>
<dbReference type="InterPro" id="IPR007696">
    <property type="entry name" value="DNA_mismatch_repair_MutS_core"/>
</dbReference>
<keyword evidence="6 9" id="KW-0238">DNA-binding</keyword>
<name>A0AAU0UPA0_9FIRM</name>
<dbReference type="InterPro" id="IPR007695">
    <property type="entry name" value="DNA_mismatch_repair_MutS-lik_N"/>
</dbReference>
<gene>
    <name evidence="9 12" type="primary">mutS</name>
    <name evidence="12" type="ORF">MFMK1_002191</name>
</gene>
<evidence type="ECO:0000256" key="4">
    <source>
        <dbReference type="ARBA" id="ARBA00022763"/>
    </source>
</evidence>
<evidence type="ECO:0000256" key="8">
    <source>
        <dbReference type="ARBA" id="ARBA00024647"/>
    </source>
</evidence>
<dbReference type="PIRSF" id="PIRSF037677">
    <property type="entry name" value="DNA_mis_repair_Msh6"/>
    <property type="match status" value="1"/>
</dbReference>
<dbReference type="FunFam" id="3.40.50.300:FF:000870">
    <property type="entry name" value="MutS protein homolog 4"/>
    <property type="match status" value="1"/>
</dbReference>
<dbReference type="PANTHER" id="PTHR11361">
    <property type="entry name" value="DNA MISMATCH REPAIR PROTEIN MUTS FAMILY MEMBER"/>
    <property type="match status" value="1"/>
</dbReference>
<dbReference type="SMART" id="SM00533">
    <property type="entry name" value="MUTSd"/>
    <property type="match status" value="1"/>
</dbReference>
<keyword evidence="4 9" id="KW-0227">DNA damage</keyword>
<dbReference type="Pfam" id="PF00488">
    <property type="entry name" value="MutS_V"/>
    <property type="match status" value="1"/>
</dbReference>
<accession>A0AAU0UPA0</accession>
<comment type="function">
    <text evidence="8 9">This protein is involved in the repair of mismatches in DNA. It is possible that it carries out the mismatch recognition step. This protein has a weak ATPase activity.</text>
</comment>
<evidence type="ECO:0000259" key="11">
    <source>
        <dbReference type="PROSITE" id="PS00486"/>
    </source>
</evidence>
<dbReference type="InterPro" id="IPR036187">
    <property type="entry name" value="DNA_mismatch_repair_MutS_sf"/>
</dbReference>
<dbReference type="SUPFAM" id="SSF48334">
    <property type="entry name" value="DNA repair protein MutS, domain III"/>
    <property type="match status" value="1"/>
</dbReference>
<evidence type="ECO:0000256" key="10">
    <source>
        <dbReference type="RuleBase" id="RU003756"/>
    </source>
</evidence>
<dbReference type="FunFam" id="1.10.1420.10:FF:000007">
    <property type="entry name" value="DNA mismatch repair protein MutS"/>
    <property type="match status" value="1"/>
</dbReference>
<dbReference type="GO" id="GO:0030983">
    <property type="term" value="F:mismatched DNA binding"/>
    <property type="evidence" value="ECO:0007669"/>
    <property type="project" value="InterPro"/>
</dbReference>
<evidence type="ECO:0000256" key="1">
    <source>
        <dbReference type="ARBA" id="ARBA00006271"/>
    </source>
</evidence>
<dbReference type="InterPro" id="IPR007861">
    <property type="entry name" value="DNA_mismatch_repair_MutS_clamp"/>
</dbReference>
<dbReference type="GO" id="GO:0003684">
    <property type="term" value="F:damaged DNA binding"/>
    <property type="evidence" value="ECO:0007669"/>
    <property type="project" value="UniProtKB-UniRule"/>
</dbReference>
<dbReference type="PROSITE" id="PS00486">
    <property type="entry name" value="DNA_MISMATCH_REPAIR_2"/>
    <property type="match status" value="1"/>
</dbReference>
<dbReference type="InterPro" id="IPR045076">
    <property type="entry name" value="MutS"/>
</dbReference>
<dbReference type="GO" id="GO:0005524">
    <property type="term" value="F:ATP binding"/>
    <property type="evidence" value="ECO:0007669"/>
    <property type="project" value="UniProtKB-UniRule"/>
</dbReference>
<dbReference type="InterPro" id="IPR000432">
    <property type="entry name" value="DNA_mismatch_repair_MutS_C"/>
</dbReference>
<dbReference type="HAMAP" id="MF_00096">
    <property type="entry name" value="MutS"/>
    <property type="match status" value="1"/>
</dbReference>
<dbReference type="SUPFAM" id="SSF55271">
    <property type="entry name" value="DNA repair protein MutS, domain I"/>
    <property type="match status" value="1"/>
</dbReference>
<dbReference type="Gene3D" id="1.10.1420.10">
    <property type="match status" value="2"/>
</dbReference>
<dbReference type="Pfam" id="PF05190">
    <property type="entry name" value="MutS_IV"/>
    <property type="match status" value="1"/>
</dbReference>
<evidence type="ECO:0000313" key="13">
    <source>
        <dbReference type="Proteomes" id="UP001329915"/>
    </source>
</evidence>
<dbReference type="Gene3D" id="3.40.50.300">
    <property type="entry name" value="P-loop containing nucleotide triphosphate hydrolases"/>
    <property type="match status" value="1"/>
</dbReference>
<dbReference type="GO" id="GO:0006298">
    <property type="term" value="P:mismatch repair"/>
    <property type="evidence" value="ECO:0007669"/>
    <property type="project" value="UniProtKB-UniRule"/>
</dbReference>
<dbReference type="Proteomes" id="UP001329915">
    <property type="component" value="Chromosome"/>
</dbReference>
<evidence type="ECO:0000256" key="6">
    <source>
        <dbReference type="ARBA" id="ARBA00023125"/>
    </source>
</evidence>
<dbReference type="InterPro" id="IPR005748">
    <property type="entry name" value="DNA_mismatch_repair_MutS"/>
</dbReference>
<dbReference type="Gene3D" id="3.40.1170.10">
    <property type="entry name" value="DNA repair protein MutS, domain I"/>
    <property type="match status" value="1"/>
</dbReference>
<evidence type="ECO:0000256" key="2">
    <source>
        <dbReference type="ARBA" id="ARBA00021982"/>
    </source>
</evidence>
<dbReference type="PANTHER" id="PTHR11361:SF34">
    <property type="entry name" value="DNA MISMATCH REPAIR PROTEIN MSH1, MITOCHONDRIAL"/>
    <property type="match status" value="1"/>
</dbReference>
<comment type="similarity">
    <text evidence="1 9 10">Belongs to the DNA mismatch repair MutS family.</text>
</comment>
<evidence type="ECO:0000256" key="5">
    <source>
        <dbReference type="ARBA" id="ARBA00022840"/>
    </source>
</evidence>
<dbReference type="SUPFAM" id="SSF52540">
    <property type="entry name" value="P-loop containing nucleoside triphosphate hydrolases"/>
    <property type="match status" value="1"/>
</dbReference>
<sequence>MTTPMMQQYQQIKQQYQDAILFFRLGDFYEMFGEDAREASRILEITLTTRDKDKEAPIPMCGIPYHAVNTYLGKLLNRGYKVAICEQVEDPEKSKGIVRREVVRVITPGTIIDKELLAEAQNNFLAAICQVDDIWGLAFVDVSTGEFYVTELNAGNTSSVVDEITRYNVSECLVAPDDPGAIRTLLEPVCVVTSYPPKHWSVKRTQLKMEEQFSRSGLEAAGIIGCEAAVAAGGILIAYLSDTQKQTLGHINRVQLYSPKHFMLIDGATRRNLELHTTMRTREKKGSLLWVLDKTVTALGGRLLKKFISQPLLDRNEILSRQQAVTEFVNNMFLREKLREYLKKVYDLERLVSRLVFQTANGRDLLALGQSLQYLPLIKERLEHAKTTPLLHDCWHSLDTLTDISQLIMESIKDNPPVSVTDGSLIKDGYSEEVDKLRQAAASGKKWLAQLEQEERNKTGIKSLKVKYNKVFGYYIEITKANLDHVPTYFQRKQTLANAERYITPKLKELEDTILGAEDKLVKLEYRIFSDIRQTLAVETKRIQETARVIALLDVLLSLATTAVENGYVAPKILPSEDTMEIKAGRHPVIEQLTTAGAFVPNDTNVGDKKQLIVITGPNMAGKSTYMRQVALITLMSQIGSWVPAQEAFIPLVDRIFTRVGAADDLSTGQSTFMVEMNEVANILHNATGRSLIILDEIGRGTSTYDGIAIAWAVIEFLLQEKKGAKTFFATHYHQLTALDNIYQQVANHQVAVQEKGKEIVFLRKIISGGTDKSYGIQVARLAGLPNQVIKRAQFLLTEMENQGNSAASIEAAAAKEDHLVFFEALNSSYETVLEKLRHLDVMNTTPIEALNMLSELKQLVDEGDNSEQN</sequence>
<dbReference type="NCBIfam" id="TIGR01070">
    <property type="entry name" value="mutS1"/>
    <property type="match status" value="1"/>
</dbReference>
<dbReference type="KEGG" id="dbc:MFMK1_002191"/>
<organism evidence="12 13">
    <name type="scientific">Metallumcola ferriviriculae</name>
    <dbReference type="NCBI Taxonomy" id="3039180"/>
    <lineage>
        <taxon>Bacteria</taxon>
        <taxon>Bacillati</taxon>
        <taxon>Bacillota</taxon>
        <taxon>Clostridia</taxon>
        <taxon>Neomoorellales</taxon>
        <taxon>Desulfitibacteraceae</taxon>
        <taxon>Metallumcola</taxon>
    </lineage>
</organism>
<evidence type="ECO:0000256" key="7">
    <source>
        <dbReference type="ARBA" id="ARBA00023204"/>
    </source>
</evidence>
<evidence type="ECO:0000256" key="9">
    <source>
        <dbReference type="HAMAP-Rule" id="MF_00096"/>
    </source>
</evidence>
<evidence type="ECO:0000256" key="3">
    <source>
        <dbReference type="ARBA" id="ARBA00022741"/>
    </source>
</evidence>
<dbReference type="InterPro" id="IPR036678">
    <property type="entry name" value="MutS_con_dom_sf"/>
</dbReference>
<keyword evidence="7 9" id="KW-0234">DNA repair</keyword>
<dbReference type="GO" id="GO:0140664">
    <property type="term" value="F:ATP-dependent DNA damage sensor activity"/>
    <property type="evidence" value="ECO:0007669"/>
    <property type="project" value="InterPro"/>
</dbReference>
<dbReference type="Pfam" id="PF05188">
    <property type="entry name" value="MutS_II"/>
    <property type="match status" value="1"/>
</dbReference>
<dbReference type="AlphaFoldDB" id="A0AAU0UPA0"/>
<dbReference type="GO" id="GO:0005829">
    <property type="term" value="C:cytosol"/>
    <property type="evidence" value="ECO:0007669"/>
    <property type="project" value="TreeGrafter"/>
</dbReference>
<dbReference type="Pfam" id="PF01624">
    <property type="entry name" value="MutS_I"/>
    <property type="match status" value="1"/>
</dbReference>
<dbReference type="FunFam" id="3.40.1170.10:FF:000001">
    <property type="entry name" value="DNA mismatch repair protein MutS"/>
    <property type="match status" value="1"/>
</dbReference>
<dbReference type="CDD" id="cd03284">
    <property type="entry name" value="ABC_MutS1"/>
    <property type="match status" value="1"/>
</dbReference>
<keyword evidence="5 9" id="KW-0067">ATP-binding</keyword>
<feature type="binding site" evidence="9">
    <location>
        <begin position="617"/>
        <end position="624"/>
    </location>
    <ligand>
        <name>ATP</name>
        <dbReference type="ChEBI" id="CHEBI:30616"/>
    </ligand>
</feature>
<reference evidence="12 13" key="1">
    <citation type="submission" date="2023-04" db="EMBL/GenBank/DDBJ databases">
        <authorList>
            <person name="Hsu D."/>
        </authorList>
    </citation>
    <scope>NUCLEOTIDE SEQUENCE [LARGE SCALE GENOMIC DNA]</scope>
    <source>
        <strain evidence="12 13">MK1</strain>
    </source>
</reference>
<dbReference type="InterPro" id="IPR016151">
    <property type="entry name" value="DNA_mismatch_repair_MutS_N"/>
</dbReference>
<dbReference type="NCBIfam" id="NF003810">
    <property type="entry name" value="PRK05399.1"/>
    <property type="match status" value="1"/>
</dbReference>
<evidence type="ECO:0000313" key="12">
    <source>
        <dbReference type="EMBL" id="WRO22362.1"/>
    </source>
</evidence>
<keyword evidence="13" id="KW-1185">Reference proteome</keyword>
<dbReference type="Gene3D" id="3.30.420.110">
    <property type="entry name" value="MutS, connector domain"/>
    <property type="match status" value="1"/>
</dbReference>
<dbReference type="SUPFAM" id="SSF53150">
    <property type="entry name" value="DNA repair protein MutS, domain II"/>
    <property type="match status" value="1"/>
</dbReference>
<dbReference type="SMART" id="SM00534">
    <property type="entry name" value="MUTSac"/>
    <property type="match status" value="1"/>
</dbReference>
<dbReference type="RefSeq" id="WP_366921775.1">
    <property type="nucleotide sequence ID" value="NZ_CP121694.1"/>
</dbReference>
<dbReference type="InterPro" id="IPR017261">
    <property type="entry name" value="DNA_mismatch_repair_MutS/MSH"/>
</dbReference>
<protein>
    <recommendedName>
        <fullName evidence="2 9">DNA mismatch repair protein MutS</fullName>
    </recommendedName>
</protein>
<dbReference type="InterPro" id="IPR027417">
    <property type="entry name" value="P-loop_NTPase"/>
</dbReference>
<feature type="domain" description="DNA mismatch repair proteins mutS family" evidence="11">
    <location>
        <begin position="691"/>
        <end position="707"/>
    </location>
</feature>
<keyword evidence="3 9" id="KW-0547">Nucleotide-binding</keyword>
<proteinExistence type="inferred from homology"/>